<reference evidence="4" key="1">
    <citation type="submission" date="2023-06" db="EMBL/GenBank/DDBJ databases">
        <title>Genome-scale phylogeny and comparative genomics of the fungal order Sordariales.</title>
        <authorList>
            <consortium name="Lawrence Berkeley National Laboratory"/>
            <person name="Hensen N."/>
            <person name="Bonometti L."/>
            <person name="Westerberg I."/>
            <person name="Brannstrom I.O."/>
            <person name="Guillou S."/>
            <person name="Cros-Aarteil S."/>
            <person name="Calhoun S."/>
            <person name="Haridas S."/>
            <person name="Kuo A."/>
            <person name="Mondo S."/>
            <person name="Pangilinan J."/>
            <person name="Riley R."/>
            <person name="Labutti K."/>
            <person name="Andreopoulos B."/>
            <person name="Lipzen A."/>
            <person name="Chen C."/>
            <person name="Yanf M."/>
            <person name="Daum C."/>
            <person name="Ng V."/>
            <person name="Clum A."/>
            <person name="Steindorff A."/>
            <person name="Ohm R."/>
            <person name="Martin F."/>
            <person name="Silar P."/>
            <person name="Natvig D."/>
            <person name="Lalanne C."/>
            <person name="Gautier V."/>
            <person name="Ament-Velasquez S.L."/>
            <person name="Kruys A."/>
            <person name="Hutchinson M.I."/>
            <person name="Powell A.J."/>
            <person name="Barry K."/>
            <person name="Miller A.N."/>
            <person name="Grigoriev I.V."/>
            <person name="Debuchy R."/>
            <person name="Gladieux P."/>
            <person name="Thoren M.H."/>
            <person name="Johannesson H."/>
        </authorList>
    </citation>
    <scope>NUCLEOTIDE SEQUENCE</scope>
    <source>
        <strain evidence="4">SMH2532-1</strain>
    </source>
</reference>
<dbReference type="EMBL" id="JAULSV010000003">
    <property type="protein sequence ID" value="KAK0649894.1"/>
    <property type="molecule type" value="Genomic_DNA"/>
</dbReference>
<accession>A0AA40CUT5</accession>
<keyword evidence="1" id="KW-0479">Metal-binding</keyword>
<dbReference type="GO" id="GO:0004222">
    <property type="term" value="F:metalloendopeptidase activity"/>
    <property type="evidence" value="ECO:0007669"/>
    <property type="project" value="InterPro"/>
</dbReference>
<dbReference type="Pfam" id="PF06985">
    <property type="entry name" value="HET"/>
    <property type="match status" value="1"/>
</dbReference>
<dbReference type="PANTHER" id="PTHR33112">
    <property type="entry name" value="DOMAIN PROTEIN, PUTATIVE-RELATED"/>
    <property type="match status" value="1"/>
</dbReference>
<feature type="compositionally biased region" description="Pro residues" evidence="2">
    <location>
        <begin position="284"/>
        <end position="295"/>
    </location>
</feature>
<gene>
    <name evidence="4" type="ORF">B0T16DRAFT_457257</name>
</gene>
<dbReference type="InterPro" id="IPR012314">
    <property type="entry name" value="Pept_M12B_GON-ADAMTSs"/>
</dbReference>
<evidence type="ECO:0000256" key="1">
    <source>
        <dbReference type="ARBA" id="ARBA00022723"/>
    </source>
</evidence>
<dbReference type="GO" id="GO:0008270">
    <property type="term" value="F:zinc ion binding"/>
    <property type="evidence" value="ECO:0007669"/>
    <property type="project" value="InterPro"/>
</dbReference>
<feature type="compositionally biased region" description="Pro residues" evidence="2">
    <location>
        <begin position="369"/>
        <end position="379"/>
    </location>
</feature>
<dbReference type="PROSITE" id="PS51046">
    <property type="entry name" value="GON"/>
    <property type="match status" value="1"/>
</dbReference>
<comment type="caution">
    <text evidence="4">The sequence shown here is derived from an EMBL/GenBank/DDBJ whole genome shotgun (WGS) entry which is preliminary data.</text>
</comment>
<evidence type="ECO:0000313" key="5">
    <source>
        <dbReference type="Proteomes" id="UP001174936"/>
    </source>
</evidence>
<dbReference type="InterPro" id="IPR010730">
    <property type="entry name" value="HET"/>
</dbReference>
<proteinExistence type="predicted"/>
<evidence type="ECO:0000313" key="4">
    <source>
        <dbReference type="EMBL" id="KAK0649894.1"/>
    </source>
</evidence>
<feature type="compositionally biased region" description="Low complexity" evidence="2">
    <location>
        <begin position="321"/>
        <end position="368"/>
    </location>
</feature>
<protein>
    <submittedName>
        <fullName evidence="4">Heterokaryon incompatibility protein-domain-containing protein</fullName>
    </submittedName>
</protein>
<dbReference type="AlphaFoldDB" id="A0AA40CUT5"/>
<evidence type="ECO:0000256" key="2">
    <source>
        <dbReference type="SAM" id="MobiDB-lite"/>
    </source>
</evidence>
<feature type="domain" description="GON" evidence="3">
    <location>
        <begin position="1"/>
        <end position="26"/>
    </location>
</feature>
<evidence type="ECO:0000259" key="3">
    <source>
        <dbReference type="PROSITE" id="PS51046"/>
    </source>
</evidence>
<dbReference type="Proteomes" id="UP001174936">
    <property type="component" value="Unassembled WGS sequence"/>
</dbReference>
<name>A0AA40CUT5_9PEZI</name>
<organism evidence="4 5">
    <name type="scientific">Cercophora newfieldiana</name>
    <dbReference type="NCBI Taxonomy" id="92897"/>
    <lineage>
        <taxon>Eukaryota</taxon>
        <taxon>Fungi</taxon>
        <taxon>Dikarya</taxon>
        <taxon>Ascomycota</taxon>
        <taxon>Pezizomycotina</taxon>
        <taxon>Sordariomycetes</taxon>
        <taxon>Sordariomycetidae</taxon>
        <taxon>Sordariales</taxon>
        <taxon>Lasiosphaeriaceae</taxon>
        <taxon>Cercophora</taxon>
    </lineage>
</organism>
<feature type="compositionally biased region" description="Low complexity" evidence="2">
    <location>
        <begin position="296"/>
        <end position="308"/>
    </location>
</feature>
<sequence>MVCTTCGDFCGKGEPSRPDGPLLEDNRDWIQRGLSWQDFLISAESCYICDILVRGSRCCFKQHDIGEEDVATLGIHFYYWDRFDEGSDPEKQICFELKNGERFEVEMFATEDEDCLIPDAWESIPTFDRTTPRADSDEAFEKAMEWLEECLRPDDEWDRESDKDSETTLAHEFCNSPENPLELLTHCWGKTQIITTTQSTIAKRLTSIPLKSLSNTFRDAILLTRRLGIPYIWIDSLCIIQDSRRDWEIESAKMSEIYSNAHLTLAATHSPNGNGGLFASTPTPSSPAPTPPASPTPSTSGSASTTTSKPFLPRAPPATPPSRTSPSSRAAGSTRNACSPRASSTSGTTSSGSNAAPTSIASAAASGRPRPPTPRPPSPSACTPTR</sequence>
<feature type="region of interest" description="Disordered" evidence="2">
    <location>
        <begin position="272"/>
        <end position="386"/>
    </location>
</feature>
<keyword evidence="5" id="KW-1185">Reference proteome</keyword>
<dbReference type="PANTHER" id="PTHR33112:SF16">
    <property type="entry name" value="HETEROKARYON INCOMPATIBILITY DOMAIN-CONTAINING PROTEIN"/>
    <property type="match status" value="1"/>
</dbReference>